<dbReference type="Proteomes" id="UP000032452">
    <property type="component" value="Unassembled WGS sequence"/>
</dbReference>
<evidence type="ECO:0000313" key="1">
    <source>
        <dbReference type="EMBL" id="KJH70481.1"/>
    </source>
</evidence>
<dbReference type="STRING" id="1618023.UH38_17850"/>
<dbReference type="RefSeq" id="WP_045056046.1">
    <property type="nucleotide sequence ID" value="NZ_CAWMDP010000012.1"/>
</dbReference>
<gene>
    <name evidence="1" type="ORF">UH38_17850</name>
</gene>
<comment type="caution">
    <text evidence="1">The sequence shown here is derived from an EMBL/GenBank/DDBJ whole genome shotgun (WGS) entry which is preliminary data.</text>
</comment>
<reference evidence="1 2" key="1">
    <citation type="submission" date="2015-02" db="EMBL/GenBank/DDBJ databases">
        <title>Draft genome of a novel marine cyanobacterium (Chroococcales) isolated from South Atlantic Ocean.</title>
        <authorList>
            <person name="Rigonato J."/>
            <person name="Alvarenga D.O."/>
            <person name="Branco L.H."/>
            <person name="Varani A.M."/>
            <person name="Brandini F.P."/>
            <person name="Fiore M.F."/>
        </authorList>
    </citation>
    <scope>NUCLEOTIDE SEQUENCE [LARGE SCALE GENOMIC DNA]</scope>
    <source>
        <strain evidence="1 2">CENA595</strain>
    </source>
</reference>
<dbReference type="EMBL" id="JYON01000022">
    <property type="protein sequence ID" value="KJH70481.1"/>
    <property type="molecule type" value="Genomic_DNA"/>
</dbReference>
<dbReference type="NCBIfam" id="NF037965">
    <property type="entry name" value="HetZ_rel_2"/>
    <property type="match status" value="1"/>
</dbReference>
<protein>
    <recommendedName>
        <fullName evidence="3">HetZ-related protein 2</fullName>
    </recommendedName>
</protein>
<keyword evidence="2" id="KW-1185">Reference proteome</keyword>
<dbReference type="AlphaFoldDB" id="A0A0D8ZTB8"/>
<dbReference type="OrthoDB" id="417276at2"/>
<evidence type="ECO:0008006" key="3">
    <source>
        <dbReference type="Google" id="ProtNLM"/>
    </source>
</evidence>
<name>A0A0D8ZTB8_9CYAN</name>
<accession>A0A0D8ZTB8</accession>
<proteinExistence type="predicted"/>
<sequence length="394" mass="45438">MQVVEQALRQGFEGSNLMGKLAQDLVQKWRSQLEVECGEQSAATRETIIRWLLGNDLERFETLEADRLAIAKQAMEYRYRILKERYIGVGPERAYNNLLKRLGSLMVLRSKIRTGVALSRDRHRAVADVLQEVLQELLQSDRYMQQQISWIAQCTSDRRLQNTLLFAATEEYCLRPVRNQPLLAYRFVNYLRRTQRGGLTNVPTNDLIRLISEEVLAEDSENPVSLLDTQAVSEYQEAQAIEEQQALRNNVKKEFAAYLTEKIGPEAAQWLQLYLQGKSQEAIAQTLNLEIKKVYRLREKISYHAVQVFAIKGQPEIVDRWLGTSLEENNFGLTPQEWGKLWESLTPSQQQIINLKKAGNDIEQIAKQMQMKTHQVLGEWGKVYLAAQAIRSQD</sequence>
<dbReference type="PATRIC" id="fig|1618023.3.peg.969"/>
<dbReference type="InterPro" id="IPR048033">
    <property type="entry name" value="HetZ-rel_2"/>
</dbReference>
<evidence type="ECO:0000313" key="2">
    <source>
        <dbReference type="Proteomes" id="UP000032452"/>
    </source>
</evidence>
<organism evidence="1 2">
    <name type="scientific">Aliterella atlantica CENA595</name>
    <dbReference type="NCBI Taxonomy" id="1618023"/>
    <lineage>
        <taxon>Bacteria</taxon>
        <taxon>Bacillati</taxon>
        <taxon>Cyanobacteriota</taxon>
        <taxon>Cyanophyceae</taxon>
        <taxon>Chroococcidiopsidales</taxon>
        <taxon>Aliterellaceae</taxon>
        <taxon>Aliterella</taxon>
    </lineage>
</organism>